<name>A0A9P1ITK6_9PELO</name>
<evidence type="ECO:0000313" key="2">
    <source>
        <dbReference type="Proteomes" id="UP001152747"/>
    </source>
</evidence>
<dbReference type="Proteomes" id="UP001152747">
    <property type="component" value="Unassembled WGS sequence"/>
</dbReference>
<gene>
    <name evidence="1" type="ORF">CAMP_LOCUS12681</name>
</gene>
<dbReference type="AlphaFoldDB" id="A0A9P1ITK6"/>
<keyword evidence="2" id="KW-1185">Reference proteome</keyword>
<reference evidence="1" key="1">
    <citation type="submission" date="2022-11" db="EMBL/GenBank/DDBJ databases">
        <authorList>
            <person name="Kikuchi T."/>
        </authorList>
    </citation>
    <scope>NUCLEOTIDE SEQUENCE</scope>
    <source>
        <strain evidence="1">PS1010</strain>
    </source>
</reference>
<accession>A0A9P1ITK6</accession>
<comment type="caution">
    <text evidence="1">The sequence shown here is derived from an EMBL/GenBank/DDBJ whole genome shotgun (WGS) entry which is preliminary data.</text>
</comment>
<proteinExistence type="predicted"/>
<protein>
    <submittedName>
        <fullName evidence="1">Uncharacterized protein</fullName>
    </submittedName>
</protein>
<organism evidence="1 2">
    <name type="scientific">Caenorhabditis angaria</name>
    <dbReference type="NCBI Taxonomy" id="860376"/>
    <lineage>
        <taxon>Eukaryota</taxon>
        <taxon>Metazoa</taxon>
        <taxon>Ecdysozoa</taxon>
        <taxon>Nematoda</taxon>
        <taxon>Chromadorea</taxon>
        <taxon>Rhabditida</taxon>
        <taxon>Rhabditina</taxon>
        <taxon>Rhabditomorpha</taxon>
        <taxon>Rhabditoidea</taxon>
        <taxon>Rhabditidae</taxon>
        <taxon>Peloderinae</taxon>
        <taxon>Caenorhabditis</taxon>
    </lineage>
</organism>
<evidence type="ECO:0000313" key="1">
    <source>
        <dbReference type="EMBL" id="CAI5450044.1"/>
    </source>
</evidence>
<sequence>MPRKYRRLTPVSEIFEGVERIENPAEQFNALREFIRTQGNRNLDEMHPRINAVVIRCLLASEENSEHRAEIGDFINEGQLGCLGTNQAPKPVLVICQMYAEYINERTADVGAVFEIIRRFHKDDPLARGHMLECVWKIMPASLYSTFGRKLQEYGDFLGHGQMPKFIDLVLNKFRIEFELAKLDTTENRNKIFVTCENASWFLTRERFLWILMARTPYILLMPPDFGWRYAMTLAQVGFSPNYEYLSVNQERIEPLIDFLKRSLPQQRSALPEPNFPKIELALQLFANFATLNAETRAKLTLIIPRHVEIFGELAADLQRRIEVEGDFRDRITMENMRNRLISLINWETLMPAVEPSFGSNKTVVTENRIARFFQHAEAGRFFYEHD</sequence>
<dbReference type="EMBL" id="CANHGI010000005">
    <property type="protein sequence ID" value="CAI5450044.1"/>
    <property type="molecule type" value="Genomic_DNA"/>
</dbReference>